<evidence type="ECO:0000313" key="1">
    <source>
        <dbReference type="EMBL" id="KAA9019022.1"/>
    </source>
</evidence>
<dbReference type="AlphaFoldDB" id="A0A5J5HHV0"/>
<dbReference type="RefSeq" id="WP_150441746.1">
    <property type="nucleotide sequence ID" value="NZ_VYKL01000032.1"/>
</dbReference>
<dbReference type="EMBL" id="VYKL01000032">
    <property type="protein sequence ID" value="KAA9019022.1"/>
    <property type="molecule type" value="Genomic_DNA"/>
</dbReference>
<comment type="caution">
    <text evidence="1">The sequence shown here is derived from an EMBL/GenBank/DDBJ whole genome shotgun (WGS) entry which is preliminary data.</text>
</comment>
<evidence type="ECO:0000313" key="2">
    <source>
        <dbReference type="Proteomes" id="UP000326671"/>
    </source>
</evidence>
<keyword evidence="2" id="KW-1185">Reference proteome</keyword>
<dbReference type="Proteomes" id="UP000326671">
    <property type="component" value="Unassembled WGS sequence"/>
</dbReference>
<accession>A0A5J5HHV0</accession>
<gene>
    <name evidence="1" type="ORF">F4V44_19795</name>
</gene>
<dbReference type="OrthoDB" id="2884789at2"/>
<dbReference type="InterPro" id="IPR025855">
    <property type="entry name" value="Replic_Relax"/>
</dbReference>
<sequence length="362" mass="42839">MMEEGNFDGLIVSEKEFKVLKDLYNYRSLTTEQIKRKYFSDSKYYVDRALYRLRSRKIITSSVFKGSRGKGKKGHTVHRLTETGLECLTRHGMSVEVQQPVQLYVRPTQIHYLTMANDVMVDLTLAGWEVWDSRKVKREYNLDRQMNIAGLLINPEGKRFGYYVLDSAATIQLLGKIQAEIKDNYPRIKNFIIFTKGQRSYEQFMEYSFNPPNKRVANRLIEQKPIYTGYDLKVVSSRTGRRLLQKYPSKSEWIHALSNHLGFEVINETIQEDETRQSFPTVVKYKDEEMYFVDLLDSDITQIRHIQNYSNQSYQWEKRKLLVTNYSFLKEYQRIEDNPFLIEKLDMNLSDIAELLFPETIQ</sequence>
<protein>
    <submittedName>
        <fullName evidence="1">Uncharacterized protein</fullName>
    </submittedName>
</protein>
<reference evidence="1 2" key="1">
    <citation type="submission" date="2019-09" db="EMBL/GenBank/DDBJ databases">
        <title>Whole genome sequences of isolates from the Mars Exploration Rovers.</title>
        <authorList>
            <person name="Seuylemezian A."/>
            <person name="Vaishampayan P."/>
        </authorList>
    </citation>
    <scope>NUCLEOTIDE SEQUENCE [LARGE SCALE GENOMIC DNA]</scope>
    <source>
        <strain evidence="1 2">MER_TA_151</strain>
    </source>
</reference>
<organism evidence="1 2">
    <name type="scientific">Niallia endozanthoxylica</name>
    <dbReference type="NCBI Taxonomy" id="2036016"/>
    <lineage>
        <taxon>Bacteria</taxon>
        <taxon>Bacillati</taxon>
        <taxon>Bacillota</taxon>
        <taxon>Bacilli</taxon>
        <taxon>Bacillales</taxon>
        <taxon>Bacillaceae</taxon>
        <taxon>Niallia</taxon>
    </lineage>
</organism>
<name>A0A5J5HHV0_9BACI</name>
<proteinExistence type="predicted"/>
<dbReference type="Pfam" id="PF13814">
    <property type="entry name" value="Replic_Relax"/>
    <property type="match status" value="1"/>
</dbReference>